<dbReference type="Gene3D" id="3.40.50.300">
    <property type="entry name" value="P-loop containing nucleotide triphosphate hydrolases"/>
    <property type="match status" value="1"/>
</dbReference>
<dbReference type="InterPro" id="IPR058192">
    <property type="entry name" value="WHD_ROQ1-like"/>
</dbReference>
<keyword evidence="1" id="KW-0433">Leucine-rich repeat</keyword>
<dbReference type="InterPro" id="IPR044974">
    <property type="entry name" value="Disease_R_plants"/>
</dbReference>
<dbReference type="STRING" id="3880.A0A072U5B3"/>
<feature type="domain" description="TIR" evidence="5">
    <location>
        <begin position="179"/>
        <end position="327"/>
    </location>
</feature>
<keyword evidence="2" id="KW-0677">Repeat</keyword>
<dbReference type="InterPro" id="IPR035897">
    <property type="entry name" value="Toll_tir_struct_dom_sf"/>
</dbReference>
<evidence type="ECO:0000256" key="4">
    <source>
        <dbReference type="ARBA" id="ARBA00023027"/>
    </source>
</evidence>
<dbReference type="FunFam" id="3.40.50.10140:FF:000007">
    <property type="entry name" value="Disease resistance protein (TIR-NBS-LRR class)"/>
    <property type="match status" value="1"/>
</dbReference>
<dbReference type="PANTHER" id="PTHR11017">
    <property type="entry name" value="LEUCINE-RICH REPEAT-CONTAINING PROTEIN"/>
    <property type="match status" value="1"/>
</dbReference>
<dbReference type="InterPro" id="IPR036390">
    <property type="entry name" value="WH_DNA-bd_sf"/>
</dbReference>
<dbReference type="GO" id="GO:0043531">
    <property type="term" value="F:ADP binding"/>
    <property type="evidence" value="ECO:0007669"/>
    <property type="project" value="InterPro"/>
</dbReference>
<keyword evidence="4" id="KW-0520">NAD</keyword>
<evidence type="ECO:0000259" key="5">
    <source>
        <dbReference type="PROSITE" id="PS50104"/>
    </source>
</evidence>
<dbReference type="InterPro" id="IPR002182">
    <property type="entry name" value="NB-ARC"/>
</dbReference>
<reference evidence="6 8" key="2">
    <citation type="journal article" date="2014" name="BMC Genomics">
        <title>An improved genome release (version Mt4.0) for the model legume Medicago truncatula.</title>
        <authorList>
            <person name="Tang H."/>
            <person name="Krishnakumar V."/>
            <person name="Bidwell S."/>
            <person name="Rosen B."/>
            <person name="Chan A."/>
            <person name="Zhou S."/>
            <person name="Gentzbittel L."/>
            <person name="Childs K.L."/>
            <person name="Yandell M."/>
            <person name="Gundlach H."/>
            <person name="Mayer K.F."/>
            <person name="Schwartz D.C."/>
            <person name="Town C.D."/>
        </authorList>
    </citation>
    <scope>GENOME REANNOTATION</scope>
    <source>
        <strain evidence="6">A17</strain>
        <strain evidence="7 8">cv. Jemalong A17</strain>
    </source>
</reference>
<dbReference type="InterPro" id="IPR000157">
    <property type="entry name" value="TIR_dom"/>
</dbReference>
<evidence type="ECO:0000313" key="8">
    <source>
        <dbReference type="Proteomes" id="UP000002051"/>
    </source>
</evidence>
<dbReference type="GO" id="GO:0007165">
    <property type="term" value="P:signal transduction"/>
    <property type="evidence" value="ECO:0007669"/>
    <property type="project" value="InterPro"/>
</dbReference>
<dbReference type="PaxDb" id="3880-AES74555"/>
<dbReference type="GO" id="GO:0006952">
    <property type="term" value="P:defense response"/>
    <property type="evidence" value="ECO:0007669"/>
    <property type="project" value="UniProtKB-KW"/>
</dbReference>
<evidence type="ECO:0000256" key="2">
    <source>
        <dbReference type="ARBA" id="ARBA00022737"/>
    </source>
</evidence>
<reference evidence="7" key="3">
    <citation type="submission" date="2015-04" db="UniProtKB">
        <authorList>
            <consortium name="EnsemblPlants"/>
        </authorList>
    </citation>
    <scope>IDENTIFICATION</scope>
    <source>
        <strain evidence="7">cv. Jemalong A17</strain>
    </source>
</reference>
<dbReference type="Pfam" id="PF00931">
    <property type="entry name" value="NB-ARC"/>
    <property type="match status" value="1"/>
</dbReference>
<dbReference type="InterPro" id="IPR027417">
    <property type="entry name" value="P-loop_NTPase"/>
</dbReference>
<dbReference type="EnsemblPlants" id="KEH24919">
    <property type="protein sequence ID" value="KEH24919"/>
    <property type="gene ID" value="MTR_6g008140"/>
</dbReference>
<feature type="domain" description="TIR" evidence="5">
    <location>
        <begin position="17"/>
        <end position="183"/>
    </location>
</feature>
<evidence type="ECO:0000256" key="3">
    <source>
        <dbReference type="ARBA" id="ARBA00022821"/>
    </source>
</evidence>
<keyword evidence="3" id="KW-0611">Plant defense</keyword>
<evidence type="ECO:0000256" key="1">
    <source>
        <dbReference type="ARBA" id="ARBA00022614"/>
    </source>
</evidence>
<gene>
    <name evidence="6" type="ordered locus">MTR_6g008140</name>
</gene>
<dbReference type="PRINTS" id="PR00364">
    <property type="entry name" value="DISEASERSIST"/>
</dbReference>
<dbReference type="ExpressionAtlas" id="A0A072U5B3">
    <property type="expression patterns" value="differential"/>
</dbReference>
<sequence>MAMPQSSSSSSSSSSKFTYNVFLSFRGADTRHGFTGNLYDALCKSGVHTFKDDEELQRGGEITASLMKAIEESRIFIPVFSKNYASSSFCLDELVHIIRYSKSKGRLVLPVFYDIAPTHVRKQTGSIGEELAKHQEKFQKNMERLQEWKMALKEAAELSGHHFNLAGRPDIRDGFTGNLYDALRKSGVHTFMDDEELQRGGEITPSLVKAIEESRIFIPVFSKDYASSSFCLDELVHIIRCSKSKGRPVLPVFCNIDPNHVRNQTGSIGEELAKHQEKFQKNMKRLREWKKALKQAADLSGYHFDLAGTEYESNFIQGIVKEVSRRIDRVPLHVTEFPVGLESQVLKVKSLMDVGCHDGAQMIGIHGIGGIGKTTLAKEIYNRIYDQFDKVCFLHDVREICSTKYGLVHLQEQLLFQTVGLNDKLGHVSEGIQFIKERLQQKKVLLILDDVDQPDQLKALAGDLNWFCGGSKVIVTTRDKHLLASYGVEKTYEVNGLNEKDALDLLRWKVCKSNKIGSSYEGILEHASRYSSGLPLALEVVGSDLSGKSKDEWSSTLARYERTVPKNIQQILKVSFDALQEEDKSLFLDIACFFKGCRLEEFQDILDAHYTYCIKNHIGVLVEKSLIKIIGGCVTLHDLIEEMGKEIVRQESPKEPGKRSRLWSHEDIVPVLHANSGTRKIEILYLNFSLSKEEEVEWKGDELKKMENLRTIIIRNCPFSKGCQHLPNGLRVLDWPKYPSENLPSDFFPRKLSICRLRESSLTTFEFPSSSKVGVMFSFSSSCVPTHYCKITHFFSSLSLFYFLQKFLCMRELNLDHNQSLTQILDISGLLNLEILSFRDCSNLITIHNSIGFLNKLKILNVTGCSKLSSFPPIKLTSLLKLELSHCNNLKSFPEILGDMKHITYIELVGTSIEQFPFSFQNLSMVHTLQIFGSGKPHNLSWINARENDIPSSTVYSNVQFLHLIECNPSNDFLRRFVNVEVLDLSGSNLTVLSKCLKECHFLQRLCLNDCKYLQEITGIPPSLKRLSALQCNSLTSSCRSMLLSQHLHEDGGTEFSLAGSARVPEWFDHQSEGPSISFWFRGRFPSIALFVASLSTDNRHPNSDFLSLTAHLRTYTDGIEFDINSVDLNLVIQPDHTYLYDLRQQVMELESDLEKTDLIDEWIHAEITFKCEGGREEELFIESGVHVFKLKTSMEDIRFTNPHN</sequence>
<dbReference type="Gene3D" id="1.10.8.430">
    <property type="entry name" value="Helical domain of apoptotic protease-activating factors"/>
    <property type="match status" value="1"/>
</dbReference>
<dbReference type="SMART" id="SM00255">
    <property type="entry name" value="TIR"/>
    <property type="match status" value="2"/>
</dbReference>
<name>A0A072U5B3_MEDTR</name>
<dbReference type="SUPFAM" id="SSF52540">
    <property type="entry name" value="P-loop containing nucleoside triphosphate hydrolases"/>
    <property type="match status" value="1"/>
</dbReference>
<dbReference type="SUPFAM" id="SSF52200">
    <property type="entry name" value="Toll/Interleukin receptor TIR domain"/>
    <property type="match status" value="2"/>
</dbReference>
<dbReference type="SMART" id="SM00382">
    <property type="entry name" value="AAA"/>
    <property type="match status" value="1"/>
</dbReference>
<dbReference type="Pfam" id="PF01582">
    <property type="entry name" value="TIR"/>
    <property type="match status" value="2"/>
</dbReference>
<dbReference type="HOGENOM" id="CLU_001561_5_0_1"/>
<dbReference type="InterPro" id="IPR032675">
    <property type="entry name" value="LRR_dom_sf"/>
</dbReference>
<dbReference type="InterPro" id="IPR042197">
    <property type="entry name" value="Apaf_helical"/>
</dbReference>
<dbReference type="Proteomes" id="UP000002051">
    <property type="component" value="Chromosome 6"/>
</dbReference>
<evidence type="ECO:0000313" key="7">
    <source>
        <dbReference type="EnsemblPlants" id="KEH24919"/>
    </source>
</evidence>
<reference evidence="6 8" key="1">
    <citation type="journal article" date="2011" name="Nature">
        <title>The Medicago genome provides insight into the evolution of rhizobial symbioses.</title>
        <authorList>
            <person name="Young N.D."/>
            <person name="Debelle F."/>
            <person name="Oldroyd G.E."/>
            <person name="Geurts R."/>
            <person name="Cannon S.B."/>
            <person name="Udvardi M.K."/>
            <person name="Benedito V.A."/>
            <person name="Mayer K.F."/>
            <person name="Gouzy J."/>
            <person name="Schoof H."/>
            <person name="Van de Peer Y."/>
            <person name="Proost S."/>
            <person name="Cook D.R."/>
            <person name="Meyers B.C."/>
            <person name="Spannagl M."/>
            <person name="Cheung F."/>
            <person name="De Mita S."/>
            <person name="Krishnakumar V."/>
            <person name="Gundlach H."/>
            <person name="Zhou S."/>
            <person name="Mudge J."/>
            <person name="Bharti A.K."/>
            <person name="Murray J.D."/>
            <person name="Naoumkina M.A."/>
            <person name="Rosen B."/>
            <person name="Silverstein K.A."/>
            <person name="Tang H."/>
            <person name="Rombauts S."/>
            <person name="Zhao P.X."/>
            <person name="Zhou P."/>
            <person name="Barbe V."/>
            <person name="Bardou P."/>
            <person name="Bechner M."/>
            <person name="Bellec A."/>
            <person name="Berger A."/>
            <person name="Berges H."/>
            <person name="Bidwell S."/>
            <person name="Bisseling T."/>
            <person name="Choisne N."/>
            <person name="Couloux A."/>
            <person name="Denny R."/>
            <person name="Deshpande S."/>
            <person name="Dai X."/>
            <person name="Doyle J.J."/>
            <person name="Dudez A.M."/>
            <person name="Farmer A.D."/>
            <person name="Fouteau S."/>
            <person name="Franken C."/>
            <person name="Gibelin C."/>
            <person name="Gish J."/>
            <person name="Goldstein S."/>
            <person name="Gonzalez A.J."/>
            <person name="Green P.J."/>
            <person name="Hallab A."/>
            <person name="Hartog M."/>
            <person name="Hua A."/>
            <person name="Humphray S.J."/>
            <person name="Jeong D.H."/>
            <person name="Jing Y."/>
            <person name="Jocker A."/>
            <person name="Kenton S.M."/>
            <person name="Kim D.J."/>
            <person name="Klee K."/>
            <person name="Lai H."/>
            <person name="Lang C."/>
            <person name="Lin S."/>
            <person name="Macmil S.L."/>
            <person name="Magdelenat G."/>
            <person name="Matthews L."/>
            <person name="McCorrison J."/>
            <person name="Monaghan E.L."/>
            <person name="Mun J.H."/>
            <person name="Najar F.Z."/>
            <person name="Nicholson C."/>
            <person name="Noirot C."/>
            <person name="O'Bleness M."/>
            <person name="Paule C.R."/>
            <person name="Poulain J."/>
            <person name="Prion F."/>
            <person name="Qin B."/>
            <person name="Qu C."/>
            <person name="Retzel E.F."/>
            <person name="Riddle C."/>
            <person name="Sallet E."/>
            <person name="Samain S."/>
            <person name="Samson N."/>
            <person name="Sanders I."/>
            <person name="Saurat O."/>
            <person name="Scarpelli C."/>
            <person name="Schiex T."/>
            <person name="Segurens B."/>
            <person name="Severin A.J."/>
            <person name="Sherrier D.J."/>
            <person name="Shi R."/>
            <person name="Sims S."/>
            <person name="Singer S.R."/>
            <person name="Sinharoy S."/>
            <person name="Sterck L."/>
            <person name="Viollet A."/>
            <person name="Wang B.B."/>
            <person name="Wang K."/>
            <person name="Wang M."/>
            <person name="Wang X."/>
            <person name="Warfsmann J."/>
            <person name="Weissenbach J."/>
            <person name="White D.D."/>
            <person name="White J.D."/>
            <person name="Wiley G.B."/>
            <person name="Wincker P."/>
            <person name="Xing Y."/>
            <person name="Yang L."/>
            <person name="Yao Z."/>
            <person name="Ying F."/>
            <person name="Zhai J."/>
            <person name="Zhou L."/>
            <person name="Zuber A."/>
            <person name="Denarie J."/>
            <person name="Dixon R.A."/>
            <person name="May G.D."/>
            <person name="Schwartz D.C."/>
            <person name="Rogers J."/>
            <person name="Quetier F."/>
            <person name="Town C.D."/>
            <person name="Roe B.A."/>
        </authorList>
    </citation>
    <scope>NUCLEOTIDE SEQUENCE [LARGE SCALE GENOMIC DNA]</scope>
    <source>
        <strain evidence="6">A17</strain>
        <strain evidence="7 8">cv. Jemalong A17</strain>
    </source>
</reference>
<protein>
    <submittedName>
        <fullName evidence="6">Disease resistance protein (TIR-NBS-LRR class)</fullName>
    </submittedName>
</protein>
<accession>A0A072U5B3</accession>
<proteinExistence type="predicted"/>
<organism evidence="6 8">
    <name type="scientific">Medicago truncatula</name>
    <name type="common">Barrel medic</name>
    <name type="synonym">Medicago tribuloides</name>
    <dbReference type="NCBI Taxonomy" id="3880"/>
    <lineage>
        <taxon>Eukaryota</taxon>
        <taxon>Viridiplantae</taxon>
        <taxon>Streptophyta</taxon>
        <taxon>Embryophyta</taxon>
        <taxon>Tracheophyta</taxon>
        <taxon>Spermatophyta</taxon>
        <taxon>Magnoliopsida</taxon>
        <taxon>eudicotyledons</taxon>
        <taxon>Gunneridae</taxon>
        <taxon>Pentapetalae</taxon>
        <taxon>rosids</taxon>
        <taxon>fabids</taxon>
        <taxon>Fabales</taxon>
        <taxon>Fabaceae</taxon>
        <taxon>Papilionoideae</taxon>
        <taxon>50 kb inversion clade</taxon>
        <taxon>NPAAA clade</taxon>
        <taxon>Hologalegina</taxon>
        <taxon>IRL clade</taxon>
        <taxon>Trifolieae</taxon>
        <taxon>Medicago</taxon>
    </lineage>
</organism>
<keyword evidence="8" id="KW-1185">Reference proteome</keyword>
<evidence type="ECO:0000313" key="6">
    <source>
        <dbReference type="EMBL" id="KEH24919.1"/>
    </source>
</evidence>
<dbReference type="Gene3D" id="3.40.50.10140">
    <property type="entry name" value="Toll/interleukin-1 receptor homology (TIR) domain"/>
    <property type="match status" value="2"/>
</dbReference>
<dbReference type="EMBL" id="CM001222">
    <property type="protein sequence ID" value="KEH24919.1"/>
    <property type="molecule type" value="Genomic_DNA"/>
</dbReference>
<dbReference type="InterPro" id="IPR003593">
    <property type="entry name" value="AAA+_ATPase"/>
</dbReference>
<dbReference type="SUPFAM" id="SSF52058">
    <property type="entry name" value="L domain-like"/>
    <property type="match status" value="1"/>
</dbReference>
<dbReference type="PROSITE" id="PS50104">
    <property type="entry name" value="TIR"/>
    <property type="match status" value="2"/>
</dbReference>
<dbReference type="AlphaFoldDB" id="A0A072U5B3"/>
<dbReference type="Pfam" id="PF23282">
    <property type="entry name" value="WHD_ROQ1"/>
    <property type="match status" value="1"/>
</dbReference>
<dbReference type="Gene3D" id="3.80.10.10">
    <property type="entry name" value="Ribonuclease Inhibitor"/>
    <property type="match status" value="2"/>
</dbReference>
<dbReference type="PANTHER" id="PTHR11017:SF219">
    <property type="entry name" value="ARCHAEAL ATPASE"/>
    <property type="match status" value="1"/>
</dbReference>
<dbReference type="SUPFAM" id="SSF46785">
    <property type="entry name" value="Winged helix' DNA-binding domain"/>
    <property type="match status" value="1"/>
</dbReference>